<dbReference type="InterPro" id="IPR004682">
    <property type="entry name" value="TRAP_DctP"/>
</dbReference>
<dbReference type="InterPro" id="IPR018389">
    <property type="entry name" value="DctP_fam"/>
</dbReference>
<feature type="signal peptide" evidence="4">
    <location>
        <begin position="1"/>
        <end position="22"/>
    </location>
</feature>
<dbReference type="InterPro" id="IPR038404">
    <property type="entry name" value="TRAP_DctP_sf"/>
</dbReference>
<dbReference type="RefSeq" id="WP_221251542.1">
    <property type="nucleotide sequence ID" value="NZ_AP024355.1"/>
</dbReference>
<dbReference type="Gene3D" id="3.40.190.170">
    <property type="entry name" value="Bacterial extracellular solute-binding protein, family 7"/>
    <property type="match status" value="1"/>
</dbReference>
<dbReference type="Proteomes" id="UP001319827">
    <property type="component" value="Chromosome"/>
</dbReference>
<dbReference type="CDD" id="cd13674">
    <property type="entry name" value="PBP2_TRAP_SBP_like_1"/>
    <property type="match status" value="1"/>
</dbReference>
<feature type="chain" id="PRO_5046298913" evidence="4">
    <location>
        <begin position="23"/>
        <end position="327"/>
    </location>
</feature>
<evidence type="ECO:0000256" key="2">
    <source>
        <dbReference type="ARBA" id="ARBA00022448"/>
    </source>
</evidence>
<name>A0ABN6DYC2_9BACT</name>
<protein>
    <submittedName>
        <fullName evidence="5">C4-dicarboxylate ABC transporter</fullName>
    </submittedName>
</protein>
<keyword evidence="6" id="KW-1185">Reference proteome</keyword>
<gene>
    <name evidence="5" type="primary">dctP_2</name>
    <name evidence="5" type="ORF">DESUT3_11900</name>
</gene>
<evidence type="ECO:0000313" key="6">
    <source>
        <dbReference type="Proteomes" id="UP001319827"/>
    </source>
</evidence>
<dbReference type="Pfam" id="PF03480">
    <property type="entry name" value="DctP"/>
    <property type="match status" value="1"/>
</dbReference>
<dbReference type="PANTHER" id="PTHR33376:SF7">
    <property type="entry name" value="C4-DICARBOXYLATE-BINDING PROTEIN DCTB"/>
    <property type="match status" value="1"/>
</dbReference>
<evidence type="ECO:0000313" key="5">
    <source>
        <dbReference type="EMBL" id="BCR04121.1"/>
    </source>
</evidence>
<evidence type="ECO:0000256" key="3">
    <source>
        <dbReference type="ARBA" id="ARBA00022729"/>
    </source>
</evidence>
<sequence>MRKFGFLVGLMILSLVAVPAMAAPVTIKFSHVVAVDTPKGQAAEYFKKLVEERSNGEIKVEVYPNASLYDDRAALEALSMNAVQMAAPSFSKFTTFVPQLELFDLPFLFNDIDHLHQVLNGEVGQKLLNMVEKKGMVGMAYWDNGFKQLSANKPLIKPEDASGLKFRIMSSKVLEAQFKALAANPQVLPFSEVYSALQQKVVDACENPLSNFYTQKFYEVQTDLTMSNHGYLGYMVVASKIFWKKLNDDQRALITQAMKESTEYANKLAVELDEKYLAEIKTAGTTKIHELTPEQRKAWKDKLLPIYSEFYDAVGKDLIEGALAAGK</sequence>
<dbReference type="NCBIfam" id="TIGR00787">
    <property type="entry name" value="dctP"/>
    <property type="match status" value="1"/>
</dbReference>
<dbReference type="NCBIfam" id="NF037995">
    <property type="entry name" value="TRAP_S1"/>
    <property type="match status" value="1"/>
</dbReference>
<dbReference type="PANTHER" id="PTHR33376">
    <property type="match status" value="1"/>
</dbReference>
<dbReference type="PIRSF" id="PIRSF006470">
    <property type="entry name" value="DctB"/>
    <property type="match status" value="1"/>
</dbReference>
<proteinExistence type="inferred from homology"/>
<accession>A0ABN6DYC2</accession>
<evidence type="ECO:0000256" key="1">
    <source>
        <dbReference type="ARBA" id="ARBA00009023"/>
    </source>
</evidence>
<organism evidence="5 6">
    <name type="scientific">Desulfuromonas versatilis</name>
    <dbReference type="NCBI Taxonomy" id="2802975"/>
    <lineage>
        <taxon>Bacteria</taxon>
        <taxon>Pseudomonadati</taxon>
        <taxon>Thermodesulfobacteriota</taxon>
        <taxon>Desulfuromonadia</taxon>
        <taxon>Desulfuromonadales</taxon>
        <taxon>Desulfuromonadaceae</taxon>
        <taxon>Desulfuromonas</taxon>
    </lineage>
</organism>
<reference evidence="5 6" key="1">
    <citation type="journal article" date="2016" name="C (Basel)">
        <title>Selective Growth of and Electricity Production by Marine Exoelectrogenic Bacteria in Self-Aggregated Hydrogel of Microbially Reduced Graphene Oxide.</title>
        <authorList>
            <person name="Yoshida N."/>
            <person name="Goto Y."/>
            <person name="Miyata Y."/>
        </authorList>
    </citation>
    <scope>NUCLEOTIDE SEQUENCE [LARGE SCALE GENOMIC DNA]</scope>
    <source>
        <strain evidence="5 6">NIT-T3</strain>
    </source>
</reference>
<reference evidence="5 6" key="2">
    <citation type="journal article" date="2021" name="Int. J. Syst. Evol. Microbiol.">
        <title>Isolation and Polyphasic Characterization of Desulfuromonas versatilis sp. Nov., an Electrogenic Bacteria Capable of Versatile Metabolism Isolated from a Graphene Oxide-Reducing Enrichment Culture.</title>
        <authorList>
            <person name="Xie L."/>
            <person name="Yoshida N."/>
            <person name="Ishii S."/>
            <person name="Meng L."/>
        </authorList>
    </citation>
    <scope>NUCLEOTIDE SEQUENCE [LARGE SCALE GENOMIC DNA]</scope>
    <source>
        <strain evidence="5 6">NIT-T3</strain>
    </source>
</reference>
<dbReference type="EMBL" id="AP024355">
    <property type="protein sequence ID" value="BCR04121.1"/>
    <property type="molecule type" value="Genomic_DNA"/>
</dbReference>
<evidence type="ECO:0000256" key="4">
    <source>
        <dbReference type="SAM" id="SignalP"/>
    </source>
</evidence>
<keyword evidence="3 4" id="KW-0732">Signal</keyword>
<comment type="similarity">
    <text evidence="1">Belongs to the bacterial solute-binding protein 7 family.</text>
</comment>
<keyword evidence="2" id="KW-0813">Transport</keyword>